<gene>
    <name evidence="1" type="ORF">K491DRAFT_16300</name>
</gene>
<dbReference type="Proteomes" id="UP000799324">
    <property type="component" value="Unassembled WGS sequence"/>
</dbReference>
<evidence type="ECO:0000313" key="1">
    <source>
        <dbReference type="EMBL" id="KAF2660793.1"/>
    </source>
</evidence>
<organism evidence="1 2">
    <name type="scientific">Lophiostoma macrostomum CBS 122681</name>
    <dbReference type="NCBI Taxonomy" id="1314788"/>
    <lineage>
        <taxon>Eukaryota</taxon>
        <taxon>Fungi</taxon>
        <taxon>Dikarya</taxon>
        <taxon>Ascomycota</taxon>
        <taxon>Pezizomycotina</taxon>
        <taxon>Dothideomycetes</taxon>
        <taxon>Pleosporomycetidae</taxon>
        <taxon>Pleosporales</taxon>
        <taxon>Lophiostomataceae</taxon>
        <taxon>Lophiostoma</taxon>
    </lineage>
</organism>
<sequence length="297" mass="32943">MTTTTKPKGTFRMPLPSLQSVLLQGMPSAQVWQEHSEDQQTSSGNNYRHNFIAWHRTPFKLLATLLCSPQKCVSPSPGAPTAMQKLLFALLSFVAHTLAQEFAFRSPRFNLIYLSDDLVLNGTLASTCHEGAAIDGLCGTNASVLPSLVERQVFTHNTSDEFKGIPNPDFPGALSWTWLLGSNKTVESVMAFQYTPSSNVAPLNFMPKDPGTATAVSFDPCNNMYIQRAIDDTVVPPPPASGDQSTSRLLMKDYHWYICQDVDRYRYMALSWKVGAFGRPQNPTCKKVLVKRVFLDS</sequence>
<keyword evidence="2" id="KW-1185">Reference proteome</keyword>
<dbReference type="OrthoDB" id="3515453at2759"/>
<reference evidence="1" key="1">
    <citation type="journal article" date="2020" name="Stud. Mycol.">
        <title>101 Dothideomycetes genomes: a test case for predicting lifestyles and emergence of pathogens.</title>
        <authorList>
            <person name="Haridas S."/>
            <person name="Albert R."/>
            <person name="Binder M."/>
            <person name="Bloem J."/>
            <person name="Labutti K."/>
            <person name="Salamov A."/>
            <person name="Andreopoulos B."/>
            <person name="Baker S."/>
            <person name="Barry K."/>
            <person name="Bills G."/>
            <person name="Bluhm B."/>
            <person name="Cannon C."/>
            <person name="Castanera R."/>
            <person name="Culley D."/>
            <person name="Daum C."/>
            <person name="Ezra D."/>
            <person name="Gonzalez J."/>
            <person name="Henrissat B."/>
            <person name="Kuo A."/>
            <person name="Liang C."/>
            <person name="Lipzen A."/>
            <person name="Lutzoni F."/>
            <person name="Magnuson J."/>
            <person name="Mondo S."/>
            <person name="Nolan M."/>
            <person name="Ohm R."/>
            <person name="Pangilinan J."/>
            <person name="Park H.-J."/>
            <person name="Ramirez L."/>
            <person name="Alfaro M."/>
            <person name="Sun H."/>
            <person name="Tritt A."/>
            <person name="Yoshinaga Y."/>
            <person name="Zwiers L.-H."/>
            <person name="Turgeon B."/>
            <person name="Goodwin S."/>
            <person name="Spatafora J."/>
            <person name="Crous P."/>
            <person name="Grigoriev I."/>
        </authorList>
    </citation>
    <scope>NUCLEOTIDE SEQUENCE</scope>
    <source>
        <strain evidence="1">CBS 122681</strain>
    </source>
</reference>
<dbReference type="AlphaFoldDB" id="A0A6A6TPC3"/>
<name>A0A6A6TPC3_9PLEO</name>
<proteinExistence type="predicted"/>
<protein>
    <submittedName>
        <fullName evidence="1">Uncharacterized protein</fullName>
    </submittedName>
</protein>
<accession>A0A6A6TPC3</accession>
<dbReference type="EMBL" id="MU004297">
    <property type="protein sequence ID" value="KAF2660793.1"/>
    <property type="molecule type" value="Genomic_DNA"/>
</dbReference>
<evidence type="ECO:0000313" key="2">
    <source>
        <dbReference type="Proteomes" id="UP000799324"/>
    </source>
</evidence>